<evidence type="ECO:0000256" key="8">
    <source>
        <dbReference type="PIRSR" id="PIRSR600183-50"/>
    </source>
</evidence>
<dbReference type="Proteomes" id="UP000318995">
    <property type="component" value="Unassembled WGS sequence"/>
</dbReference>
<dbReference type="InterPro" id="IPR029066">
    <property type="entry name" value="PLP-binding_barrel"/>
</dbReference>
<proteinExistence type="inferred from homology"/>
<organism evidence="11 12">
    <name type="scientific">Botrimarina hoheduenensis</name>
    <dbReference type="NCBI Taxonomy" id="2528000"/>
    <lineage>
        <taxon>Bacteria</taxon>
        <taxon>Pseudomonadati</taxon>
        <taxon>Planctomycetota</taxon>
        <taxon>Planctomycetia</taxon>
        <taxon>Pirellulales</taxon>
        <taxon>Lacipirellulaceae</taxon>
        <taxon>Botrimarina</taxon>
    </lineage>
</organism>
<evidence type="ECO:0000256" key="7">
    <source>
        <dbReference type="ARBA" id="ARBA00049127"/>
    </source>
</evidence>
<comment type="catalytic activity">
    <reaction evidence="7">
        <text>L-ornithine + H(+) = putrescine + CO2</text>
        <dbReference type="Rhea" id="RHEA:22964"/>
        <dbReference type="ChEBI" id="CHEBI:15378"/>
        <dbReference type="ChEBI" id="CHEBI:16526"/>
        <dbReference type="ChEBI" id="CHEBI:46911"/>
        <dbReference type="ChEBI" id="CHEBI:326268"/>
        <dbReference type="EC" id="4.1.1.17"/>
    </reaction>
</comment>
<evidence type="ECO:0000259" key="10">
    <source>
        <dbReference type="Pfam" id="PF02784"/>
    </source>
</evidence>
<evidence type="ECO:0000256" key="2">
    <source>
        <dbReference type="ARBA" id="ARBA00008872"/>
    </source>
</evidence>
<dbReference type="PRINTS" id="PR01182">
    <property type="entry name" value="ORNDCRBXLASE"/>
</dbReference>
<dbReference type="InterPro" id="IPR002433">
    <property type="entry name" value="Orn_de-COase"/>
</dbReference>
<evidence type="ECO:0000256" key="5">
    <source>
        <dbReference type="ARBA" id="ARBA00034115"/>
    </source>
</evidence>
<evidence type="ECO:0000313" key="11">
    <source>
        <dbReference type="EMBL" id="TWT40790.1"/>
    </source>
</evidence>
<comment type="cofactor">
    <cofactor evidence="1 8">
        <name>pyridoxal 5'-phosphate</name>
        <dbReference type="ChEBI" id="CHEBI:597326"/>
    </cofactor>
</comment>
<feature type="region of interest" description="Disordered" evidence="9">
    <location>
        <begin position="1"/>
        <end position="24"/>
    </location>
</feature>
<dbReference type="PANTHER" id="PTHR11482">
    <property type="entry name" value="ARGININE/DIAMINOPIMELATE/ORNITHINE DECARBOXYLASE"/>
    <property type="match status" value="1"/>
</dbReference>
<dbReference type="GO" id="GO:0004586">
    <property type="term" value="F:ornithine decarboxylase activity"/>
    <property type="evidence" value="ECO:0007669"/>
    <property type="project" value="UniProtKB-EC"/>
</dbReference>
<dbReference type="SUPFAM" id="SSF50621">
    <property type="entry name" value="Alanine racemase C-terminal domain-like"/>
    <property type="match status" value="1"/>
</dbReference>
<dbReference type="InterPro" id="IPR000183">
    <property type="entry name" value="Orn/DAP/Arg_de-COase"/>
</dbReference>
<evidence type="ECO:0000256" key="6">
    <source>
        <dbReference type="ARBA" id="ARBA00034138"/>
    </source>
</evidence>
<dbReference type="PANTHER" id="PTHR11482:SF6">
    <property type="entry name" value="ORNITHINE DECARBOXYLASE 1-RELATED"/>
    <property type="match status" value="1"/>
</dbReference>
<dbReference type="FunFam" id="2.40.37.10:FF:000004">
    <property type="entry name" value="Ornithine decarboxylase"/>
    <property type="match status" value="1"/>
</dbReference>
<feature type="modified residue" description="N6-(pyridoxal phosphate)lysine" evidence="8">
    <location>
        <position position="104"/>
    </location>
</feature>
<evidence type="ECO:0000256" key="4">
    <source>
        <dbReference type="ARBA" id="ARBA00023239"/>
    </source>
</evidence>
<reference evidence="11 12" key="1">
    <citation type="submission" date="2019-02" db="EMBL/GenBank/DDBJ databases">
        <title>Deep-cultivation of Planctomycetes and their phenomic and genomic characterization uncovers novel biology.</title>
        <authorList>
            <person name="Wiegand S."/>
            <person name="Jogler M."/>
            <person name="Boedeker C."/>
            <person name="Pinto D."/>
            <person name="Vollmers J."/>
            <person name="Rivas-Marin E."/>
            <person name="Kohn T."/>
            <person name="Peeters S.H."/>
            <person name="Heuer A."/>
            <person name="Rast P."/>
            <person name="Oberbeckmann S."/>
            <person name="Bunk B."/>
            <person name="Jeske O."/>
            <person name="Meyerdierks A."/>
            <person name="Storesund J.E."/>
            <person name="Kallscheuer N."/>
            <person name="Luecker S."/>
            <person name="Lage O.M."/>
            <person name="Pohl T."/>
            <person name="Merkel B.J."/>
            <person name="Hornburger P."/>
            <person name="Mueller R.-W."/>
            <person name="Bruemmer F."/>
            <person name="Labrenz M."/>
            <person name="Spormann A.M."/>
            <person name="Op Den Camp H."/>
            <person name="Overmann J."/>
            <person name="Amann R."/>
            <person name="Jetten M.S.M."/>
            <person name="Mascher T."/>
            <person name="Medema M.H."/>
            <person name="Devos D.P."/>
            <person name="Kaster A.-K."/>
            <person name="Ovreas L."/>
            <person name="Rohde M."/>
            <person name="Galperin M.Y."/>
            <person name="Jogler C."/>
        </authorList>
    </citation>
    <scope>NUCLEOTIDE SEQUENCE [LARGE SCALE GENOMIC DNA]</scope>
    <source>
        <strain evidence="11 12">Pla111</strain>
    </source>
</reference>
<dbReference type="EC" id="4.1.1.17" evidence="6"/>
<keyword evidence="12" id="KW-1185">Reference proteome</keyword>
<comment type="similarity">
    <text evidence="2">Belongs to the Orn/Lys/Arg decarboxylase class-II family.</text>
</comment>
<dbReference type="SUPFAM" id="SSF51419">
    <property type="entry name" value="PLP-binding barrel"/>
    <property type="match status" value="1"/>
</dbReference>
<comment type="pathway">
    <text evidence="5">Amine and polyamine biosynthesis; putrescine biosynthesis via L-ornithine pathway; putrescine from L-ornithine: step 1/1.</text>
</comment>
<dbReference type="InterPro" id="IPR022644">
    <property type="entry name" value="De-COase2_N"/>
</dbReference>
<keyword evidence="4 11" id="KW-0456">Lyase</keyword>
<feature type="domain" description="Orn/DAP/Arg decarboxylase 2 N-terminal" evidence="10">
    <location>
        <begin position="83"/>
        <end position="326"/>
    </location>
</feature>
<dbReference type="EMBL" id="SJPH01000010">
    <property type="protein sequence ID" value="TWT40790.1"/>
    <property type="molecule type" value="Genomic_DNA"/>
</dbReference>
<feature type="compositionally biased region" description="Polar residues" evidence="9">
    <location>
        <begin position="14"/>
        <end position="24"/>
    </location>
</feature>
<evidence type="ECO:0000256" key="3">
    <source>
        <dbReference type="ARBA" id="ARBA00022898"/>
    </source>
</evidence>
<name>A0A5C5VRI1_9BACT</name>
<dbReference type="PRINTS" id="PR01179">
    <property type="entry name" value="ODADCRBXLASE"/>
</dbReference>
<sequence>MSDPYRPSADSFLELTTGSEPQSGSTWKLNCPVTAACTAKRLADDGMEKHEGEVGAISARLEAFLADSNALPTPFVVVDTQVVGERYDSLQAALPQADLFYAVKANPAPPILKLLLARGAHFDVASPGEIDLCLAAGATTDRISYGNTIKKRDAIRYAYEKGVRLFSFDAESELEKLAELAPEATIFCRVLCDGAGAEWPLSRKFGCEPEEAERLLHLAADRGMKVGVSFHVGSQQGNIAAWDTAIETAGQLARSLYGRSEPVRLDVVNVGGGFPGIYQRQMPSIGAYGDSITSALERTFAPLYGSPQTGGWMPRIIAEPGRYLVADAGVLRTEVVLVSRKCEQDEKRWVFLDCGKFGGLAETMDESIKYHLRTPHDEAVRRGAPTGAVILAGPTCDSADVLYEKTDYRLPIALSEGDKIDILSTGAYTTTYASIGFNGFAPLAEHYI</sequence>
<feature type="active site" description="Proton donor" evidence="8">
    <location>
        <position position="396"/>
    </location>
</feature>
<evidence type="ECO:0000256" key="9">
    <source>
        <dbReference type="SAM" id="MobiDB-lite"/>
    </source>
</evidence>
<dbReference type="InterPro" id="IPR009006">
    <property type="entry name" value="Ala_racemase/Decarboxylase_C"/>
</dbReference>
<evidence type="ECO:0000313" key="12">
    <source>
        <dbReference type="Proteomes" id="UP000318995"/>
    </source>
</evidence>
<dbReference type="PROSITE" id="PS00878">
    <property type="entry name" value="ODR_DC_2_1"/>
    <property type="match status" value="1"/>
</dbReference>
<evidence type="ECO:0000256" key="1">
    <source>
        <dbReference type="ARBA" id="ARBA00001933"/>
    </source>
</evidence>
<gene>
    <name evidence="11" type="primary">ldc</name>
    <name evidence="11" type="ORF">Pla111_32080</name>
</gene>
<dbReference type="AlphaFoldDB" id="A0A5C5VRI1"/>
<dbReference type="Gene3D" id="2.40.37.10">
    <property type="entry name" value="Lyase, Ornithine Decarboxylase, Chain A, domain 1"/>
    <property type="match status" value="1"/>
</dbReference>
<dbReference type="Gene3D" id="3.20.20.10">
    <property type="entry name" value="Alanine racemase"/>
    <property type="match status" value="1"/>
</dbReference>
<dbReference type="GO" id="GO:0005737">
    <property type="term" value="C:cytoplasm"/>
    <property type="evidence" value="ECO:0007669"/>
    <property type="project" value="TreeGrafter"/>
</dbReference>
<protein>
    <recommendedName>
        <fullName evidence="6">ornithine decarboxylase</fullName>
        <ecNumber evidence="6">4.1.1.17</ecNumber>
    </recommendedName>
</protein>
<dbReference type="FunFam" id="3.20.20.10:FF:000008">
    <property type="entry name" value="Ornithine decarboxylase"/>
    <property type="match status" value="1"/>
</dbReference>
<comment type="caution">
    <text evidence="11">The sequence shown here is derived from an EMBL/GenBank/DDBJ whole genome shotgun (WGS) entry which is preliminary data.</text>
</comment>
<dbReference type="GO" id="GO:0033387">
    <property type="term" value="P:putrescine biosynthetic process from arginine, via ornithine"/>
    <property type="evidence" value="ECO:0007669"/>
    <property type="project" value="TreeGrafter"/>
</dbReference>
<accession>A0A5C5VRI1</accession>
<dbReference type="CDD" id="cd00622">
    <property type="entry name" value="PLPDE_III_ODC"/>
    <property type="match status" value="1"/>
</dbReference>
<dbReference type="InterPro" id="IPR022653">
    <property type="entry name" value="De-COase2_pyr-phos_BS"/>
</dbReference>
<dbReference type="Pfam" id="PF02784">
    <property type="entry name" value="Orn_Arg_deC_N"/>
    <property type="match status" value="1"/>
</dbReference>
<keyword evidence="3 8" id="KW-0663">Pyridoxal phosphate</keyword>